<reference evidence="4" key="1">
    <citation type="submission" date="2019-02" db="EMBL/GenBank/DDBJ databases">
        <authorList>
            <person name="Gruber-Vodicka R. H."/>
            <person name="Seah K. B. B."/>
        </authorList>
    </citation>
    <scope>NUCLEOTIDE SEQUENCE</scope>
    <source>
        <strain evidence="3">BECK_BZ197</strain>
        <strain evidence="5">BECK_BZ198</strain>
        <strain evidence="4">BECK_BZ199</strain>
    </source>
</reference>
<proteinExistence type="predicted"/>
<dbReference type="SUPFAM" id="SSF52980">
    <property type="entry name" value="Restriction endonuclease-like"/>
    <property type="match status" value="1"/>
</dbReference>
<dbReference type="EMBL" id="CAADFO010000051">
    <property type="protein sequence ID" value="VFK29615.1"/>
    <property type="molecule type" value="Genomic_DNA"/>
</dbReference>
<protein>
    <recommendedName>
        <fullName evidence="2">DUF8196 domain-containing protein</fullName>
    </recommendedName>
</protein>
<feature type="domain" description="DUF8196" evidence="2">
    <location>
        <begin position="166"/>
        <end position="274"/>
    </location>
</feature>
<name>A0A450XWQ4_9GAMM</name>
<evidence type="ECO:0000313" key="3">
    <source>
        <dbReference type="EMBL" id="VFK29615.1"/>
    </source>
</evidence>
<dbReference type="PANTHER" id="PTHR38753">
    <property type="entry name" value="SLR1441 PROTEIN"/>
    <property type="match status" value="1"/>
</dbReference>
<accession>A0A450XWQ4</accession>
<gene>
    <name evidence="3" type="ORF">BECKMB1821G_GA0114241_105119</name>
    <name evidence="5" type="ORF">BECKMB1821H_GA0114242_105119</name>
    <name evidence="4" type="ORF">BECKMB1821I_GA0114274_105219</name>
</gene>
<feature type="region of interest" description="Disordered" evidence="1">
    <location>
        <begin position="25"/>
        <end position="61"/>
    </location>
</feature>
<evidence type="ECO:0000256" key="1">
    <source>
        <dbReference type="SAM" id="MobiDB-lite"/>
    </source>
</evidence>
<dbReference type="AlphaFoldDB" id="A0A450XWQ4"/>
<dbReference type="Pfam" id="PF26618">
    <property type="entry name" value="DUF8196"/>
    <property type="match status" value="1"/>
</dbReference>
<organism evidence="4">
    <name type="scientific">Candidatus Kentrum sp. MB</name>
    <dbReference type="NCBI Taxonomy" id="2138164"/>
    <lineage>
        <taxon>Bacteria</taxon>
        <taxon>Pseudomonadati</taxon>
        <taxon>Pseudomonadota</taxon>
        <taxon>Gammaproteobacteria</taxon>
        <taxon>Candidatus Kentrum</taxon>
    </lineage>
</organism>
<dbReference type="PANTHER" id="PTHR38753:SF1">
    <property type="entry name" value="SLR1441 PROTEIN"/>
    <property type="match status" value="1"/>
</dbReference>
<dbReference type="InterPro" id="IPR058509">
    <property type="entry name" value="DUF8196"/>
</dbReference>
<dbReference type="InterPro" id="IPR011335">
    <property type="entry name" value="Restrct_endonuc-II-like"/>
</dbReference>
<dbReference type="EMBL" id="CAADFQ010000052">
    <property type="protein sequence ID" value="VFK33731.1"/>
    <property type="molecule type" value="Genomic_DNA"/>
</dbReference>
<evidence type="ECO:0000313" key="5">
    <source>
        <dbReference type="EMBL" id="VFK76326.1"/>
    </source>
</evidence>
<evidence type="ECO:0000259" key="2">
    <source>
        <dbReference type="Pfam" id="PF26618"/>
    </source>
</evidence>
<dbReference type="Gene3D" id="1.20.120.20">
    <property type="entry name" value="Apolipoprotein"/>
    <property type="match status" value="1"/>
</dbReference>
<sequence length="291" mass="34248">MTDQELKDLVASLAVSHQEAKIEIKESRAAQQETDRQLKESVEETDRRLKESIEETDRRLKESIEETDRRLKESIEATDRRLKESIEETDRRLKESIAKTDQQLKENFEETDRRLKESFEETKQLRKNIAETNLQTNLQIKELGRQIGGLGRKFGGFTEGMAYPSMKKLLRERFHMEFIVPRVEITRHGKSMELDVFGYSNGEENQAVVVEVKSRLDQEGIEQMERIMARFDEFLPEHRDKRRFGIVAAVDCSPEMEELAHRRGFYVARVEDELFVLDSPESFRPRYYGKP</sequence>
<dbReference type="EMBL" id="CAADGH010000051">
    <property type="protein sequence ID" value="VFK76326.1"/>
    <property type="molecule type" value="Genomic_DNA"/>
</dbReference>
<evidence type="ECO:0000313" key="4">
    <source>
        <dbReference type="EMBL" id="VFK33731.1"/>
    </source>
</evidence>